<evidence type="ECO:0000313" key="2">
    <source>
        <dbReference type="EMBL" id="KAJ8428995.1"/>
    </source>
</evidence>
<name>A0A9Q1JQC6_9CARY</name>
<evidence type="ECO:0000313" key="3">
    <source>
        <dbReference type="Proteomes" id="UP001153076"/>
    </source>
</evidence>
<organism evidence="2 3">
    <name type="scientific">Carnegiea gigantea</name>
    <dbReference type="NCBI Taxonomy" id="171969"/>
    <lineage>
        <taxon>Eukaryota</taxon>
        <taxon>Viridiplantae</taxon>
        <taxon>Streptophyta</taxon>
        <taxon>Embryophyta</taxon>
        <taxon>Tracheophyta</taxon>
        <taxon>Spermatophyta</taxon>
        <taxon>Magnoliopsida</taxon>
        <taxon>eudicotyledons</taxon>
        <taxon>Gunneridae</taxon>
        <taxon>Pentapetalae</taxon>
        <taxon>Caryophyllales</taxon>
        <taxon>Cactineae</taxon>
        <taxon>Cactaceae</taxon>
        <taxon>Cactoideae</taxon>
        <taxon>Echinocereeae</taxon>
        <taxon>Carnegiea</taxon>
    </lineage>
</organism>
<proteinExistence type="predicted"/>
<dbReference type="EMBL" id="JAKOGI010000950">
    <property type="protein sequence ID" value="KAJ8428995.1"/>
    <property type="molecule type" value="Genomic_DNA"/>
</dbReference>
<feature type="compositionally biased region" description="Basic and acidic residues" evidence="1">
    <location>
        <begin position="145"/>
        <end position="154"/>
    </location>
</feature>
<protein>
    <submittedName>
        <fullName evidence="2">Uncharacterized protein</fullName>
    </submittedName>
</protein>
<sequence length="175" mass="19670">MSTEFQVVSGRKQISFFIIGQAHCFGQIVEELDRDGNEDGNGDRNGQGSEHPRDDEDNLWDDIMASIEKIKAVGQLRNKCNSFPSLEIVLHINKGKSTDSISNRTPPAVQTDRVTKTATRVDKRKGIMIRKDDFSSDYEEDDDIKDGSMNDKDGSNCSVVDEDGLFEHTNEDEIR</sequence>
<reference evidence="2" key="1">
    <citation type="submission" date="2022-04" db="EMBL/GenBank/DDBJ databases">
        <title>Carnegiea gigantea Genome sequencing and assembly v2.</title>
        <authorList>
            <person name="Copetti D."/>
            <person name="Sanderson M.J."/>
            <person name="Burquez A."/>
            <person name="Wojciechowski M.F."/>
        </authorList>
    </citation>
    <scope>NUCLEOTIDE SEQUENCE</scope>
    <source>
        <strain evidence="2">SGP5-SGP5p</strain>
        <tissue evidence="2">Aerial part</tissue>
    </source>
</reference>
<feature type="compositionally biased region" description="Acidic residues" evidence="1">
    <location>
        <begin position="135"/>
        <end position="144"/>
    </location>
</feature>
<dbReference type="AlphaFoldDB" id="A0A9Q1JQC6"/>
<dbReference type="Proteomes" id="UP001153076">
    <property type="component" value="Unassembled WGS sequence"/>
</dbReference>
<feature type="region of interest" description="Disordered" evidence="1">
    <location>
        <begin position="33"/>
        <end position="57"/>
    </location>
</feature>
<comment type="caution">
    <text evidence="2">The sequence shown here is derived from an EMBL/GenBank/DDBJ whole genome shotgun (WGS) entry which is preliminary data.</text>
</comment>
<gene>
    <name evidence="2" type="ORF">Cgig2_018363</name>
</gene>
<evidence type="ECO:0000256" key="1">
    <source>
        <dbReference type="SAM" id="MobiDB-lite"/>
    </source>
</evidence>
<keyword evidence="3" id="KW-1185">Reference proteome</keyword>
<feature type="compositionally biased region" description="Basic and acidic residues" evidence="1">
    <location>
        <begin position="165"/>
        <end position="175"/>
    </location>
</feature>
<feature type="region of interest" description="Disordered" evidence="1">
    <location>
        <begin position="132"/>
        <end position="175"/>
    </location>
</feature>
<accession>A0A9Q1JQC6</accession>